<proteinExistence type="predicted"/>
<dbReference type="PANTHER" id="PTHR45784:SF3">
    <property type="entry name" value="C-TYPE LECTIN DOMAIN FAMILY 4 MEMBER K-LIKE-RELATED"/>
    <property type="match status" value="1"/>
</dbReference>
<evidence type="ECO:0000313" key="3">
    <source>
        <dbReference type="EMBL" id="KAI7814666.1"/>
    </source>
</evidence>
<keyword evidence="3" id="KW-0675">Receptor</keyword>
<gene>
    <name evidence="3" type="ORF">IRJ41_023509</name>
</gene>
<keyword evidence="4" id="KW-1185">Reference proteome</keyword>
<feature type="non-terminal residue" evidence="3">
    <location>
        <position position="1"/>
    </location>
</feature>
<dbReference type="InterPro" id="IPR016186">
    <property type="entry name" value="C-type_lectin-like/link_sf"/>
</dbReference>
<dbReference type="SMART" id="SM00034">
    <property type="entry name" value="CLECT"/>
    <property type="match status" value="2"/>
</dbReference>
<dbReference type="PROSITE" id="PS00615">
    <property type="entry name" value="C_TYPE_LECTIN_1"/>
    <property type="match status" value="1"/>
</dbReference>
<feature type="domain" description="C-type lectin" evidence="2">
    <location>
        <begin position="46"/>
        <end position="161"/>
    </location>
</feature>
<evidence type="ECO:0000259" key="2">
    <source>
        <dbReference type="PROSITE" id="PS50041"/>
    </source>
</evidence>
<dbReference type="InterPro" id="IPR001304">
    <property type="entry name" value="C-type_lectin-like"/>
</dbReference>
<name>A0A9W7X709_TRIRA</name>
<dbReference type="Gene3D" id="3.10.100.10">
    <property type="entry name" value="Mannose-Binding Protein A, subunit A"/>
    <property type="match status" value="2"/>
</dbReference>
<reference evidence="3" key="1">
    <citation type="submission" date="2021-02" db="EMBL/GenBank/DDBJ databases">
        <title>Comparative genomics reveals that relaxation of natural selection precedes convergent phenotypic evolution of cavefish.</title>
        <authorList>
            <person name="Peng Z."/>
        </authorList>
    </citation>
    <scope>NUCLEOTIDE SEQUENCE</scope>
    <source>
        <tissue evidence="3">Muscle</tissue>
    </source>
</reference>
<dbReference type="PANTHER" id="PTHR45784">
    <property type="entry name" value="C-TYPE LECTIN DOMAIN FAMILY 20 MEMBER A-RELATED"/>
    <property type="match status" value="1"/>
</dbReference>
<dbReference type="InterPro" id="IPR016187">
    <property type="entry name" value="CTDL_fold"/>
</dbReference>
<dbReference type="Pfam" id="PF00059">
    <property type="entry name" value="Lectin_C"/>
    <property type="match status" value="2"/>
</dbReference>
<dbReference type="Proteomes" id="UP001059041">
    <property type="component" value="Linkage Group LG1"/>
</dbReference>
<dbReference type="EMBL" id="JAFHDT010000001">
    <property type="protein sequence ID" value="KAI7814666.1"/>
    <property type="molecule type" value="Genomic_DNA"/>
</dbReference>
<feature type="domain" description="C-type lectin" evidence="2">
    <location>
        <begin position="169"/>
        <end position="275"/>
    </location>
</feature>
<evidence type="ECO:0000256" key="1">
    <source>
        <dbReference type="ARBA" id="ARBA00023157"/>
    </source>
</evidence>
<accession>A0A9W7X709</accession>
<keyword evidence="1" id="KW-1015">Disulfide bond</keyword>
<protein>
    <submittedName>
        <fullName evidence="3">C-type mannose receptor 2-like</fullName>
    </submittedName>
</protein>
<dbReference type="SUPFAM" id="SSF56436">
    <property type="entry name" value="C-type lectin-like"/>
    <property type="match status" value="2"/>
</dbReference>
<dbReference type="InterPro" id="IPR018378">
    <property type="entry name" value="C-type_lectin_CS"/>
</dbReference>
<comment type="caution">
    <text evidence="3">The sequence shown here is derived from an EMBL/GenBank/DDBJ whole genome shotgun (WGS) entry which is preliminary data.</text>
</comment>
<sequence>EHSGRPSQAPALFICSLYFSEEPQEEMTLTLIQIQILLGVVWKICCAPHAFILIPEQKIWNDARSYCREKHLDLATVQSHDDRSMIQEAADERNLDSYAWIGLYDGLSTWRWSYGKQAMGFTNWQSQEPNRDRTQDACAFITSSGEWIDTSCAEQRFFVCYQRNSLINYHFIKTRKTWLNALQHCKIYNTDLALITSVLENTLVLISTKMEGEAWIGLSRNMWLWSDGTHVSHLSMSWIHTQPDNLYGSESCGYVRADGAIGDCVCSVPRPFFCTQIRKRQTLMVSVTAEDNLTEFTVMAAVEEKINQVLSGKGMDAGSNVTLRTYSHQIFHDEVTEESTSRCEKEPSTA</sequence>
<dbReference type="PROSITE" id="PS50041">
    <property type="entry name" value="C_TYPE_LECTIN_2"/>
    <property type="match status" value="2"/>
</dbReference>
<dbReference type="AlphaFoldDB" id="A0A9W7X709"/>
<organism evidence="3 4">
    <name type="scientific">Triplophysa rosa</name>
    <name type="common">Cave loach</name>
    <dbReference type="NCBI Taxonomy" id="992332"/>
    <lineage>
        <taxon>Eukaryota</taxon>
        <taxon>Metazoa</taxon>
        <taxon>Chordata</taxon>
        <taxon>Craniata</taxon>
        <taxon>Vertebrata</taxon>
        <taxon>Euteleostomi</taxon>
        <taxon>Actinopterygii</taxon>
        <taxon>Neopterygii</taxon>
        <taxon>Teleostei</taxon>
        <taxon>Ostariophysi</taxon>
        <taxon>Cypriniformes</taxon>
        <taxon>Nemacheilidae</taxon>
        <taxon>Triplophysa</taxon>
    </lineage>
</organism>
<evidence type="ECO:0000313" key="4">
    <source>
        <dbReference type="Proteomes" id="UP001059041"/>
    </source>
</evidence>